<dbReference type="RefSeq" id="WP_179757648.1">
    <property type="nucleotide sequence ID" value="NZ_JACCBU010000001.1"/>
</dbReference>
<reference evidence="2 3" key="1">
    <citation type="submission" date="2020-07" db="EMBL/GenBank/DDBJ databases">
        <title>Sequencing the genomes of 1000 actinobacteria strains.</title>
        <authorList>
            <person name="Klenk H.-P."/>
        </authorList>
    </citation>
    <scope>NUCLEOTIDE SEQUENCE [LARGE SCALE GENOMIC DNA]</scope>
    <source>
        <strain evidence="2 3">DSM 22083</strain>
    </source>
</reference>
<proteinExistence type="predicted"/>
<dbReference type="AlphaFoldDB" id="A0A7Y9IEE2"/>
<sequence>MLKRGAGPFAGLLLILVVLTGCAGTDGGGVASAGGGEAGPSASGGPSQDPKQATMAYVECLREHGMEVDDPGPDGRLKLRVQGDQAKSREAMEACRDLAPQMDKNDPKYQQRMGAAQEHATCMRENGVEKFPDPDPNQPGIQINKELAGDPDFEAAQEACKDLLGGAVGK</sequence>
<gene>
    <name evidence="2" type="ORF">BKA15_006410</name>
</gene>
<evidence type="ECO:0000313" key="2">
    <source>
        <dbReference type="EMBL" id="NYE75081.1"/>
    </source>
</evidence>
<feature type="region of interest" description="Disordered" evidence="1">
    <location>
        <begin position="34"/>
        <end position="53"/>
    </location>
</feature>
<dbReference type="PROSITE" id="PS51257">
    <property type="entry name" value="PROKAR_LIPOPROTEIN"/>
    <property type="match status" value="1"/>
</dbReference>
<accession>A0A7Y9IEE2</accession>
<protein>
    <submittedName>
        <fullName evidence="2">Uncharacterized protein</fullName>
    </submittedName>
</protein>
<dbReference type="EMBL" id="JACCBU010000001">
    <property type="protein sequence ID" value="NYE75081.1"/>
    <property type="molecule type" value="Genomic_DNA"/>
</dbReference>
<evidence type="ECO:0000313" key="3">
    <source>
        <dbReference type="Proteomes" id="UP000569914"/>
    </source>
</evidence>
<evidence type="ECO:0000256" key="1">
    <source>
        <dbReference type="SAM" id="MobiDB-lite"/>
    </source>
</evidence>
<comment type="caution">
    <text evidence="2">The sequence shown here is derived from an EMBL/GenBank/DDBJ whole genome shotgun (WGS) entry which is preliminary data.</text>
</comment>
<name>A0A7Y9IEE2_9ACTN</name>
<organism evidence="2 3">
    <name type="scientific">Microlunatus parietis</name>
    <dbReference type="NCBI Taxonomy" id="682979"/>
    <lineage>
        <taxon>Bacteria</taxon>
        <taxon>Bacillati</taxon>
        <taxon>Actinomycetota</taxon>
        <taxon>Actinomycetes</taxon>
        <taxon>Propionibacteriales</taxon>
        <taxon>Propionibacteriaceae</taxon>
        <taxon>Microlunatus</taxon>
    </lineage>
</organism>
<keyword evidence="3" id="KW-1185">Reference proteome</keyword>
<dbReference type="Proteomes" id="UP000569914">
    <property type="component" value="Unassembled WGS sequence"/>
</dbReference>